<evidence type="ECO:0000259" key="3">
    <source>
        <dbReference type="Pfam" id="PF02275"/>
    </source>
</evidence>
<evidence type="ECO:0000313" key="4">
    <source>
        <dbReference type="EMBL" id="NSG84096.1"/>
    </source>
</evidence>
<keyword evidence="2 4" id="KW-0378">Hydrolase</keyword>
<dbReference type="RefSeq" id="WP_173769131.1">
    <property type="nucleotide sequence ID" value="NZ_JAAITS010000003.1"/>
</dbReference>
<accession>A0ABX2H2H3</accession>
<dbReference type="InterPro" id="IPR029055">
    <property type="entry name" value="Ntn_hydrolases_N"/>
</dbReference>
<dbReference type="PANTHER" id="PTHR35527">
    <property type="entry name" value="CHOLOYLGLYCINE HYDROLASE"/>
    <property type="match status" value="1"/>
</dbReference>
<evidence type="ECO:0000313" key="5">
    <source>
        <dbReference type="Proteomes" id="UP001644719"/>
    </source>
</evidence>
<dbReference type="EMBL" id="JAAITS010000003">
    <property type="protein sequence ID" value="NSG84096.1"/>
    <property type="molecule type" value="Genomic_DNA"/>
</dbReference>
<protein>
    <submittedName>
        <fullName evidence="4">Linear amide C-N hydrolase</fullName>
    </submittedName>
</protein>
<dbReference type="SUPFAM" id="SSF56235">
    <property type="entry name" value="N-terminal nucleophile aminohydrolases (Ntn hydrolases)"/>
    <property type="match status" value="1"/>
</dbReference>
<keyword evidence="5" id="KW-1185">Reference proteome</keyword>
<dbReference type="GO" id="GO:0016787">
    <property type="term" value="F:hydrolase activity"/>
    <property type="evidence" value="ECO:0007669"/>
    <property type="project" value="UniProtKB-KW"/>
</dbReference>
<comment type="caution">
    <text evidence="4">The sequence shown here is derived from an EMBL/GenBank/DDBJ whole genome shotgun (WGS) entry which is preliminary data.</text>
</comment>
<reference evidence="4 5" key="1">
    <citation type="journal article" date="2020" name="Cell Host Microbe">
        <title>Functional and Genomic Variation between Human-Derived Isolates of Lachnospiraceae Reveals Inter- and Intra-Species Diversity.</title>
        <authorList>
            <person name="Sorbara M.T."/>
            <person name="Littmann E.R."/>
            <person name="Fontana E."/>
            <person name="Moody T.U."/>
            <person name="Kohout C.E."/>
            <person name="Gjonbalaj M."/>
            <person name="Eaton V."/>
            <person name="Seok R."/>
            <person name="Leiner I.M."/>
            <person name="Pamer E.G."/>
        </authorList>
    </citation>
    <scope>NUCLEOTIDE SEQUENCE [LARGE SCALE GENOMIC DNA]</scope>
    <source>
        <strain evidence="4 5">MSK.17.74</strain>
    </source>
</reference>
<dbReference type="Pfam" id="PF02275">
    <property type="entry name" value="CBAH"/>
    <property type="match status" value="1"/>
</dbReference>
<dbReference type="Proteomes" id="UP001644719">
    <property type="component" value="Unassembled WGS sequence"/>
</dbReference>
<name>A0ABX2H2H3_9FIRM</name>
<dbReference type="PANTHER" id="PTHR35527:SF2">
    <property type="entry name" value="HYDROLASE"/>
    <property type="match status" value="1"/>
</dbReference>
<evidence type="ECO:0000256" key="2">
    <source>
        <dbReference type="ARBA" id="ARBA00022801"/>
    </source>
</evidence>
<proteinExistence type="inferred from homology"/>
<organism evidence="4 5">
    <name type="scientific">Blautia faecis</name>
    <dbReference type="NCBI Taxonomy" id="871665"/>
    <lineage>
        <taxon>Bacteria</taxon>
        <taxon>Bacillati</taxon>
        <taxon>Bacillota</taxon>
        <taxon>Clostridia</taxon>
        <taxon>Lachnospirales</taxon>
        <taxon>Lachnospiraceae</taxon>
        <taxon>Blautia</taxon>
    </lineage>
</organism>
<dbReference type="InterPro" id="IPR052193">
    <property type="entry name" value="Peptidase_C59"/>
</dbReference>
<evidence type="ECO:0000256" key="1">
    <source>
        <dbReference type="ARBA" id="ARBA00006625"/>
    </source>
</evidence>
<comment type="similarity">
    <text evidence="1">Belongs to the peptidase C59 family.</text>
</comment>
<sequence length="373" mass="42143">MKTQSKKHKIIRTVLLVILLLLIVAAGGFISVYEGRFQTISSIQKVTDYDEYNLYRMDVKYDYDLDRLIEYGITDNQSFVDAIVKEALPILPVHIKAPDFGCSAFTLQEADGNVLMDRNYDFKRDTSAMLVYCEPKDGYKSVAFAALDNISANIPDASMKKKLATLTAPFICLDGMNEKGVSIAVLTLDSEPVHQNTGRPVIGTTLVIRLILDRAATTEEAIELLNQYDMFATSGRDYHFYITDASGDGRVVEYDCESETREMVATPIRSITNFFGLYEDKVLPNQKNGIYGHGKERYDKMEAIFDYEEVYTSDVAWEALKAASQEPSEEEVTSNTQWSIVYDDTNLTAEIALRRNWDDVIGYNLKDNTITLK</sequence>
<dbReference type="InterPro" id="IPR029132">
    <property type="entry name" value="CBAH/NAAA_C"/>
</dbReference>
<dbReference type="Gene3D" id="3.60.60.10">
    <property type="entry name" value="Penicillin V Acylase, Chain A"/>
    <property type="match status" value="1"/>
</dbReference>
<gene>
    <name evidence="4" type="ORF">G5B17_01300</name>
</gene>
<feature type="domain" description="Choloylglycine hydrolase/NAAA C-terminal" evidence="3">
    <location>
        <begin position="102"/>
        <end position="257"/>
    </location>
</feature>